<name>A0A841QG95_9PROT</name>
<keyword evidence="2" id="KW-1185">Reference proteome</keyword>
<dbReference type="RefSeq" id="WP_166114875.1">
    <property type="nucleotide sequence ID" value="NZ_BAABDB010000036.1"/>
</dbReference>
<dbReference type="EMBL" id="JACHIE010000008">
    <property type="protein sequence ID" value="MBB6457438.1"/>
    <property type="molecule type" value="Genomic_DNA"/>
</dbReference>
<organism evidence="1 2">
    <name type="scientific">Acetobacter lovaniensis</name>
    <dbReference type="NCBI Taxonomy" id="104100"/>
    <lineage>
        <taxon>Bacteria</taxon>
        <taxon>Pseudomonadati</taxon>
        <taxon>Pseudomonadota</taxon>
        <taxon>Alphaproteobacteria</taxon>
        <taxon>Acetobacterales</taxon>
        <taxon>Acetobacteraceae</taxon>
        <taxon>Acetobacter</taxon>
    </lineage>
</organism>
<evidence type="ECO:0000313" key="1">
    <source>
        <dbReference type="EMBL" id="MBB6457438.1"/>
    </source>
</evidence>
<dbReference type="AlphaFoldDB" id="A0A841QG95"/>
<sequence length="102" mass="11427">MAPRVTGEIYTAWVQRNGRIEWHPGVGFPDGALPLCCGTRDAIKTYLRHRAFNGEFYAVPGMTDLMPDQQAFEAVEKLRVSLIGAAKDLFSYYSGMNRRDVG</sequence>
<evidence type="ECO:0000313" key="2">
    <source>
        <dbReference type="Proteomes" id="UP000578000"/>
    </source>
</evidence>
<gene>
    <name evidence="1" type="ORF">HNR55_002034</name>
</gene>
<comment type="caution">
    <text evidence="1">The sequence shown here is derived from an EMBL/GenBank/DDBJ whole genome shotgun (WGS) entry which is preliminary data.</text>
</comment>
<protein>
    <submittedName>
        <fullName evidence="1">Uncharacterized protein</fullName>
    </submittedName>
</protein>
<accession>A0A841QG95</accession>
<dbReference type="Proteomes" id="UP000578000">
    <property type="component" value="Unassembled WGS sequence"/>
</dbReference>
<reference evidence="1 2" key="1">
    <citation type="submission" date="2020-08" db="EMBL/GenBank/DDBJ databases">
        <title>Genomic Encyclopedia of Type Strains, Phase IV (KMG-IV): sequencing the most valuable type-strain genomes for metagenomic binning, comparative biology and taxonomic classification.</title>
        <authorList>
            <person name="Goeker M."/>
        </authorList>
    </citation>
    <scope>NUCLEOTIDE SEQUENCE [LARGE SCALE GENOMIC DNA]</scope>
    <source>
        <strain evidence="1 2">DSM 4491</strain>
    </source>
</reference>
<proteinExistence type="predicted"/>